<feature type="compositionally biased region" description="Polar residues" evidence="1">
    <location>
        <begin position="127"/>
        <end position="138"/>
    </location>
</feature>
<gene>
    <name evidence="3" type="ORF">LANO_0G04456G</name>
</gene>
<dbReference type="PANTHER" id="PTHR43908">
    <property type="entry name" value="AT29763P-RELATED"/>
    <property type="match status" value="1"/>
</dbReference>
<dbReference type="GO" id="GO:0005789">
    <property type="term" value="C:endoplasmic reticulum membrane"/>
    <property type="evidence" value="ECO:0007669"/>
    <property type="project" value="TreeGrafter"/>
</dbReference>
<dbReference type="InterPro" id="IPR051100">
    <property type="entry name" value="DnaJ_subfamily_B/C"/>
</dbReference>
<evidence type="ECO:0000256" key="1">
    <source>
        <dbReference type="SAM" id="MobiDB-lite"/>
    </source>
</evidence>
<reference evidence="4" key="1">
    <citation type="submission" date="2016-03" db="EMBL/GenBank/DDBJ databases">
        <authorList>
            <person name="Devillers Hugo."/>
        </authorList>
    </citation>
    <scope>NUCLEOTIDE SEQUENCE [LARGE SCALE GENOMIC DNA]</scope>
</reference>
<organism evidence="3 4">
    <name type="scientific">Lachancea nothofagi CBS 11611</name>
    <dbReference type="NCBI Taxonomy" id="1266666"/>
    <lineage>
        <taxon>Eukaryota</taxon>
        <taxon>Fungi</taxon>
        <taxon>Dikarya</taxon>
        <taxon>Ascomycota</taxon>
        <taxon>Saccharomycotina</taxon>
        <taxon>Saccharomycetes</taxon>
        <taxon>Saccharomycetales</taxon>
        <taxon>Saccharomycetaceae</taxon>
        <taxon>Lachancea</taxon>
    </lineage>
</organism>
<evidence type="ECO:0000259" key="2">
    <source>
        <dbReference type="PROSITE" id="PS50076"/>
    </source>
</evidence>
<dbReference type="GO" id="GO:0071218">
    <property type="term" value="P:cellular response to misfolded protein"/>
    <property type="evidence" value="ECO:0007669"/>
    <property type="project" value="TreeGrafter"/>
</dbReference>
<accession>A0A1G4KG47</accession>
<dbReference type="SMART" id="SM00271">
    <property type="entry name" value="DnaJ"/>
    <property type="match status" value="1"/>
</dbReference>
<dbReference type="InterPro" id="IPR036869">
    <property type="entry name" value="J_dom_sf"/>
</dbReference>
<dbReference type="Proteomes" id="UP000189911">
    <property type="component" value="Chromosome G"/>
</dbReference>
<dbReference type="EMBL" id="LT598453">
    <property type="protein sequence ID" value="SCV03490.1"/>
    <property type="molecule type" value="Genomic_DNA"/>
</dbReference>
<dbReference type="CDD" id="cd06257">
    <property type="entry name" value="DnaJ"/>
    <property type="match status" value="1"/>
</dbReference>
<dbReference type="AlphaFoldDB" id="A0A1G4KG47"/>
<keyword evidence="4" id="KW-1185">Reference proteome</keyword>
<dbReference type="SUPFAM" id="SSF46565">
    <property type="entry name" value="Chaperone J-domain"/>
    <property type="match status" value="1"/>
</dbReference>
<evidence type="ECO:0000313" key="4">
    <source>
        <dbReference type="Proteomes" id="UP000189911"/>
    </source>
</evidence>
<dbReference type="OrthoDB" id="10250354at2759"/>
<feature type="domain" description="J" evidence="2">
    <location>
        <begin position="12"/>
        <end position="76"/>
    </location>
</feature>
<feature type="compositionally biased region" description="Polar residues" evidence="1">
    <location>
        <begin position="105"/>
        <end position="119"/>
    </location>
</feature>
<feature type="region of interest" description="Disordered" evidence="1">
    <location>
        <begin position="104"/>
        <end position="213"/>
    </location>
</feature>
<dbReference type="Pfam" id="PF00226">
    <property type="entry name" value="DnaJ"/>
    <property type="match status" value="1"/>
</dbReference>
<dbReference type="PROSITE" id="PS50076">
    <property type="entry name" value="DNAJ_2"/>
    <property type="match status" value="1"/>
</dbReference>
<protein>
    <submittedName>
        <fullName evidence="3">LANO_0G04456g1_1</fullName>
    </submittedName>
</protein>
<dbReference type="PRINTS" id="PR00625">
    <property type="entry name" value="JDOMAIN"/>
</dbReference>
<proteinExistence type="predicted"/>
<feature type="compositionally biased region" description="Basic and acidic residues" evidence="1">
    <location>
        <begin position="244"/>
        <end position="258"/>
    </location>
</feature>
<sequence length="599" mass="67449">MASEEAWIDQTTYYSVLGLTTDASESQIKKAYRKIAMAIHPDKNKSSTAAEMFKLVSHAQSVLTDKETRRDYNVKLISKGLHTYIPKRSKLSSMVAAAAAAAATVSISQNPRTPTSSPQKPIPRSSPAKNTTNVNSSLPKHATPRPQTSLPRRSKPYEQQPYGFGVENEPVPKSPNSIGLSTVGRDKLFKAKSYQHQRPAPPHAEGQESKLRGSTYSSRFAATASDLQEDKETAYENYASKPFQEGKRTKFNGDKIDKDEEDVTTSPFLSNYQRHYARTMHHDKEQNRRSTSPVKNQPNSTADSLQDIKNIMERLKMPKDGVSKVSNSETKNVPSSYVKPPEPSKQTEPVVDELFKTGLSERRQTHPQSIPIKRAAANNGKVETPNGDDFTSIKLSELESVLPNENQFFNMQQVSDTLEGVRIKRPKTERNDTLELNVVNRQTYISEFAQEVAFESLSRPVNEPLPRIYKPEPLSLQELGVDASIAHTPLPAIPVLQINSVDRHEVLRMTQIIKSFQSETNRIKRKILDALLRRSTADDLFQDRLSRVENTAILLHSKKYDIEIAERLQKLQDRQRLVSDSFATLMNSVYQRSHAPNGR</sequence>
<evidence type="ECO:0000313" key="3">
    <source>
        <dbReference type="EMBL" id="SCV03490.1"/>
    </source>
</evidence>
<feature type="compositionally biased region" description="Polar residues" evidence="1">
    <location>
        <begin position="264"/>
        <end position="273"/>
    </location>
</feature>
<feature type="region of interest" description="Disordered" evidence="1">
    <location>
        <begin position="318"/>
        <end position="348"/>
    </location>
</feature>
<dbReference type="InterPro" id="IPR001623">
    <property type="entry name" value="DnaJ_domain"/>
</dbReference>
<feature type="region of interest" description="Disordered" evidence="1">
    <location>
        <begin position="237"/>
        <end position="305"/>
    </location>
</feature>
<dbReference type="GO" id="GO:0030544">
    <property type="term" value="F:Hsp70 protein binding"/>
    <property type="evidence" value="ECO:0007669"/>
    <property type="project" value="TreeGrafter"/>
</dbReference>
<name>A0A1G4KG47_9SACH</name>
<feature type="compositionally biased region" description="Polar residues" evidence="1">
    <location>
        <begin position="324"/>
        <end position="335"/>
    </location>
</feature>
<feature type="compositionally biased region" description="Polar residues" evidence="1">
    <location>
        <begin position="289"/>
        <end position="304"/>
    </location>
</feature>
<dbReference type="Gene3D" id="1.10.287.110">
    <property type="entry name" value="DnaJ domain"/>
    <property type="match status" value="1"/>
</dbReference>
<dbReference type="PANTHER" id="PTHR43908:SF3">
    <property type="entry name" value="AT29763P-RELATED"/>
    <property type="match status" value="1"/>
</dbReference>